<feature type="compositionally biased region" description="Basic and acidic residues" evidence="1">
    <location>
        <begin position="29"/>
        <end position="41"/>
    </location>
</feature>
<evidence type="ECO:0000313" key="4">
    <source>
        <dbReference type="Proteomes" id="UP000827284"/>
    </source>
</evidence>
<dbReference type="PROSITE" id="PS50802">
    <property type="entry name" value="OTU"/>
    <property type="match status" value="1"/>
</dbReference>
<dbReference type="Proteomes" id="UP000827284">
    <property type="component" value="Unassembled WGS sequence"/>
</dbReference>
<reference evidence="3" key="2">
    <citation type="journal article" date="2022" name="Microbiol. Resour. Announc.">
        <title>Whole-Genome Sequence of Entomortierella parvispora E1425, a Mucoromycotan Fungus Associated with Burkholderiaceae-Related Endosymbiotic Bacteria.</title>
        <authorList>
            <person name="Herlambang A."/>
            <person name="Guo Y."/>
            <person name="Takashima Y."/>
            <person name="Narisawa K."/>
            <person name="Ohta H."/>
            <person name="Nishizawa T."/>
        </authorList>
    </citation>
    <scope>NUCLEOTIDE SEQUENCE</scope>
    <source>
        <strain evidence="3">E1425</strain>
    </source>
</reference>
<organism evidence="3 4">
    <name type="scientific">Entomortierella parvispora</name>
    <dbReference type="NCBI Taxonomy" id="205924"/>
    <lineage>
        <taxon>Eukaryota</taxon>
        <taxon>Fungi</taxon>
        <taxon>Fungi incertae sedis</taxon>
        <taxon>Mucoromycota</taxon>
        <taxon>Mortierellomycotina</taxon>
        <taxon>Mortierellomycetes</taxon>
        <taxon>Mortierellales</taxon>
        <taxon>Mortierellaceae</taxon>
        <taxon>Entomortierella</taxon>
    </lineage>
</organism>
<keyword evidence="4" id="KW-1185">Reference proteome</keyword>
<dbReference type="InterPro" id="IPR050704">
    <property type="entry name" value="Peptidase_C85-like"/>
</dbReference>
<protein>
    <submittedName>
        <fullName evidence="3">OTU domain-containing protein 3</fullName>
    </submittedName>
</protein>
<evidence type="ECO:0000313" key="3">
    <source>
        <dbReference type="EMBL" id="GJJ75495.1"/>
    </source>
</evidence>
<reference evidence="3" key="1">
    <citation type="submission" date="2021-11" db="EMBL/GenBank/DDBJ databases">
        <authorList>
            <person name="Herlambang A."/>
            <person name="Guo Y."/>
            <person name="Takashima Y."/>
            <person name="Nishizawa T."/>
        </authorList>
    </citation>
    <scope>NUCLEOTIDE SEQUENCE</scope>
    <source>
        <strain evidence="3">E1425</strain>
    </source>
</reference>
<feature type="region of interest" description="Disordered" evidence="1">
    <location>
        <begin position="1"/>
        <end position="41"/>
    </location>
</feature>
<name>A0A9P3HEX6_9FUNG</name>
<dbReference type="InterPro" id="IPR003323">
    <property type="entry name" value="OTU_dom"/>
</dbReference>
<dbReference type="SUPFAM" id="SSF54001">
    <property type="entry name" value="Cysteine proteinases"/>
    <property type="match status" value="1"/>
</dbReference>
<dbReference type="PANTHER" id="PTHR12419:SF7">
    <property type="entry name" value="OTU DOMAIN-CONTAINING PROTEIN 3"/>
    <property type="match status" value="1"/>
</dbReference>
<feature type="domain" description="OTU" evidence="2">
    <location>
        <begin position="60"/>
        <end position="189"/>
    </location>
</feature>
<dbReference type="InterPro" id="IPR038765">
    <property type="entry name" value="Papain-like_cys_pep_sf"/>
</dbReference>
<sequence>MSPVKTRASAADRGSGRGNTSGSNKKKTKQADKASLKDSQDGDDFYGMRELKHQLAGMNLMLKDTIGDGNCLFRACADQLMGSDKDHGLLRQEVCLYLEENADHFKSFLDDETVEAHVAHMRKNGTYGGNVELVAIARLKKVDVKVYQPGFIYVIEGIHSKKGGLAVGQRPTLHVAYHSWEHYSSIRNIEGPHDGLPEINPRIVGQGPLRKLTDKDPPRAIEKEIMKTTGIRDLQKVREKAFT</sequence>
<dbReference type="Pfam" id="PF02338">
    <property type="entry name" value="OTU"/>
    <property type="match status" value="1"/>
</dbReference>
<accession>A0A9P3HEX6</accession>
<dbReference type="Gene3D" id="3.90.70.80">
    <property type="match status" value="1"/>
</dbReference>
<evidence type="ECO:0000259" key="2">
    <source>
        <dbReference type="PROSITE" id="PS50802"/>
    </source>
</evidence>
<dbReference type="PANTHER" id="PTHR12419">
    <property type="entry name" value="OTU DOMAIN CONTAINING PROTEIN"/>
    <property type="match status" value="1"/>
</dbReference>
<dbReference type="GO" id="GO:0004843">
    <property type="term" value="F:cysteine-type deubiquitinase activity"/>
    <property type="evidence" value="ECO:0007669"/>
    <property type="project" value="TreeGrafter"/>
</dbReference>
<dbReference type="OrthoDB" id="415023at2759"/>
<proteinExistence type="predicted"/>
<dbReference type="EMBL" id="BQFW01000011">
    <property type="protein sequence ID" value="GJJ75495.1"/>
    <property type="molecule type" value="Genomic_DNA"/>
</dbReference>
<gene>
    <name evidence="3" type="ORF">EMPS_07853</name>
</gene>
<comment type="caution">
    <text evidence="3">The sequence shown here is derived from an EMBL/GenBank/DDBJ whole genome shotgun (WGS) entry which is preliminary data.</text>
</comment>
<dbReference type="AlphaFoldDB" id="A0A9P3HEX6"/>
<dbReference type="GO" id="GO:0016579">
    <property type="term" value="P:protein deubiquitination"/>
    <property type="evidence" value="ECO:0007669"/>
    <property type="project" value="TreeGrafter"/>
</dbReference>
<evidence type="ECO:0000256" key="1">
    <source>
        <dbReference type="SAM" id="MobiDB-lite"/>
    </source>
</evidence>
<dbReference type="CDD" id="cd22756">
    <property type="entry name" value="OTU_OTUD3-like"/>
    <property type="match status" value="1"/>
</dbReference>